<dbReference type="EMBL" id="AP019536">
    <property type="protein sequence ID" value="BBI98561.1"/>
    <property type="molecule type" value="Genomic_DNA"/>
</dbReference>
<name>A0AAN1SXU3_9PROT</name>
<sequence>MWNIVVSTVVFFVAVWYFRRLLDEQGIPKGMTRSLLVLVLASMVSLGSGAVVDWLQGPQPKAGASQDMSQLLKQVDGERPQN</sequence>
<keyword evidence="2" id="KW-0812">Transmembrane</keyword>
<protein>
    <submittedName>
        <fullName evidence="3">Uncharacterized protein</fullName>
    </submittedName>
</protein>
<proteinExistence type="predicted"/>
<gene>
    <name evidence="3" type="ORF">FGKAn22_02540</name>
</gene>
<dbReference type="KEGG" id="fku:FGKAn22_02540"/>
<evidence type="ECO:0000313" key="4">
    <source>
        <dbReference type="Proteomes" id="UP001319121"/>
    </source>
</evidence>
<evidence type="ECO:0000313" key="3">
    <source>
        <dbReference type="EMBL" id="BBI98561.1"/>
    </source>
</evidence>
<accession>A0AAN1SXU3</accession>
<feature type="region of interest" description="Disordered" evidence="1">
    <location>
        <begin position="60"/>
        <end position="82"/>
    </location>
</feature>
<reference evidence="3 4" key="1">
    <citation type="submission" date="2019-03" db="EMBL/GenBank/DDBJ databases">
        <title>Complete genome sequence of Ferrigenium kumadai strain An22, a microaerophilic iron-oxidizing bacterium isolated from a paddy field soil.</title>
        <authorList>
            <person name="Watanabe T."/>
            <person name="Asakawa S."/>
        </authorList>
    </citation>
    <scope>NUCLEOTIDE SEQUENCE [LARGE SCALE GENOMIC DNA]</scope>
    <source>
        <strain evidence="3 4">An22</strain>
    </source>
</reference>
<keyword evidence="2" id="KW-1133">Transmembrane helix</keyword>
<dbReference type="AlphaFoldDB" id="A0AAN1SXU3"/>
<feature type="transmembrane region" description="Helical" evidence="2">
    <location>
        <begin position="34"/>
        <end position="52"/>
    </location>
</feature>
<organism evidence="3 4">
    <name type="scientific">Ferrigenium kumadai</name>
    <dbReference type="NCBI Taxonomy" id="1682490"/>
    <lineage>
        <taxon>Bacteria</taxon>
        <taxon>Pseudomonadati</taxon>
        <taxon>Pseudomonadota</taxon>
        <taxon>Betaproteobacteria</taxon>
        <taxon>Nitrosomonadales</taxon>
        <taxon>Gallionellaceae</taxon>
        <taxon>Ferrigenium</taxon>
    </lineage>
</organism>
<dbReference type="Proteomes" id="UP001319121">
    <property type="component" value="Chromosome"/>
</dbReference>
<feature type="transmembrane region" description="Helical" evidence="2">
    <location>
        <begin position="6"/>
        <end position="22"/>
    </location>
</feature>
<evidence type="ECO:0000256" key="1">
    <source>
        <dbReference type="SAM" id="MobiDB-lite"/>
    </source>
</evidence>
<dbReference type="RefSeq" id="WP_246487430.1">
    <property type="nucleotide sequence ID" value="NZ_AP019536.1"/>
</dbReference>
<keyword evidence="4" id="KW-1185">Reference proteome</keyword>
<keyword evidence="2" id="KW-0472">Membrane</keyword>
<evidence type="ECO:0000256" key="2">
    <source>
        <dbReference type="SAM" id="Phobius"/>
    </source>
</evidence>